<dbReference type="Proteomes" id="UP000001519">
    <property type="component" value="Chromosome 3"/>
</dbReference>
<evidence type="ECO:0000313" key="3">
    <source>
        <dbReference type="Proteomes" id="UP000001519"/>
    </source>
</evidence>
<organism evidence="2 3">
    <name type="scientific">Gorilla gorilla gorilla</name>
    <name type="common">Western lowland gorilla</name>
    <dbReference type="NCBI Taxonomy" id="9595"/>
    <lineage>
        <taxon>Eukaryota</taxon>
        <taxon>Metazoa</taxon>
        <taxon>Chordata</taxon>
        <taxon>Craniata</taxon>
        <taxon>Vertebrata</taxon>
        <taxon>Euteleostomi</taxon>
        <taxon>Mammalia</taxon>
        <taxon>Eutheria</taxon>
        <taxon>Euarchontoglires</taxon>
        <taxon>Primates</taxon>
        <taxon>Haplorrhini</taxon>
        <taxon>Catarrhini</taxon>
        <taxon>Hominidae</taxon>
        <taxon>Gorilla</taxon>
    </lineage>
</organism>
<protein>
    <submittedName>
        <fullName evidence="2">Solute carrier family 66 member 1 like</fullName>
    </submittedName>
</protein>
<feature type="region of interest" description="Disordered" evidence="1">
    <location>
        <begin position="1"/>
        <end position="23"/>
    </location>
</feature>
<keyword evidence="3" id="KW-1185">Reference proteome</keyword>
<evidence type="ECO:0000256" key="1">
    <source>
        <dbReference type="SAM" id="MobiDB-lite"/>
    </source>
</evidence>
<dbReference type="Ensembl" id="ENSGGOT00000051008.1">
    <property type="protein sequence ID" value="ENSGGOP00000035101.1"/>
    <property type="gene ID" value="ENSGGOG00000028322.2"/>
</dbReference>
<dbReference type="EMBL" id="CABD030025075">
    <property type="status" value="NOT_ANNOTATED_CDS"/>
    <property type="molecule type" value="Genomic_DNA"/>
</dbReference>
<reference evidence="2" key="3">
    <citation type="submission" date="2025-08" db="UniProtKB">
        <authorList>
            <consortium name="Ensembl"/>
        </authorList>
    </citation>
    <scope>IDENTIFICATION</scope>
</reference>
<evidence type="ECO:0000313" key="2">
    <source>
        <dbReference type="Ensembl" id="ENSGGOP00000035101.1"/>
    </source>
</evidence>
<sequence length="56" mass="6186">MKVMGSNRVNTANSSTDKSRENLTCRRRLMKKSLHGICCSHGQGEAKSLVKTHQGL</sequence>
<reference evidence="2 3" key="2">
    <citation type="journal article" date="2012" name="Nature">
        <title>Insights into hominid evolution from the gorilla genome sequence.</title>
        <authorList>
            <person name="Scally A."/>
            <person name="Dutheil J.Y."/>
            <person name="Hillier L.W."/>
            <person name="Jordan G.E."/>
            <person name="Goodhead I."/>
            <person name="Herrero J."/>
            <person name="Hobolth A."/>
            <person name="Lappalainen T."/>
            <person name="Mailund T."/>
            <person name="Marques-Bonet T."/>
            <person name="McCarthy S."/>
            <person name="Montgomery S.H."/>
            <person name="Schwalie P.C."/>
            <person name="Tang Y.A."/>
            <person name="Ward M.C."/>
            <person name="Xue Y."/>
            <person name="Yngvadottir B."/>
            <person name="Alkan C."/>
            <person name="Andersen L.N."/>
            <person name="Ayub Q."/>
            <person name="Ball E.V."/>
            <person name="Beal K."/>
            <person name="Bradley B.J."/>
            <person name="Chen Y."/>
            <person name="Clee C.M."/>
            <person name="Fitzgerald S."/>
            <person name="Graves T.A."/>
            <person name="Gu Y."/>
            <person name="Heath P."/>
            <person name="Heger A."/>
            <person name="Karakoc E."/>
            <person name="Kolb-Kokocinski A."/>
            <person name="Laird G.K."/>
            <person name="Lunter G."/>
            <person name="Meader S."/>
            <person name="Mort M."/>
            <person name="Mullikin J.C."/>
            <person name="Munch K."/>
            <person name="O'Connor T.D."/>
            <person name="Phillips A.D."/>
            <person name="Prado-Martinez J."/>
            <person name="Rogers A.S."/>
            <person name="Sajjadian S."/>
            <person name="Schmidt D."/>
            <person name="Shaw K."/>
            <person name="Simpson J.T."/>
            <person name="Stenson P.D."/>
            <person name="Turner D.J."/>
            <person name="Vigilant L."/>
            <person name="Vilella A.J."/>
            <person name="Whitener W."/>
            <person name="Zhu B."/>
            <person name="Cooper D.N."/>
            <person name="de Jong P."/>
            <person name="Dermitzakis E.T."/>
            <person name="Eichler E.E."/>
            <person name="Flicek P."/>
            <person name="Goldman N."/>
            <person name="Mundy N.I."/>
            <person name="Ning Z."/>
            <person name="Odom D.T."/>
            <person name="Ponting C.P."/>
            <person name="Quail M.A."/>
            <person name="Ryder O.A."/>
            <person name="Searle S.M."/>
            <person name="Warren W.C."/>
            <person name="Wilson R.K."/>
            <person name="Schierup M.H."/>
            <person name="Rogers J."/>
            <person name="Tyler-Smith C."/>
            <person name="Durbin R."/>
        </authorList>
    </citation>
    <scope>NUCLEOTIDE SEQUENCE [LARGE SCALE GENOMIC DNA]</scope>
</reference>
<dbReference type="AlphaFoldDB" id="A0A2I2YJH5"/>
<dbReference type="EMBL" id="CABD030025077">
    <property type="status" value="NOT_ANNOTATED_CDS"/>
    <property type="molecule type" value="Genomic_DNA"/>
</dbReference>
<dbReference type="Bgee" id="ENSGGOG00000028322">
    <property type="expression patterns" value="Expressed in testis"/>
</dbReference>
<reference evidence="3" key="1">
    <citation type="submission" date="2011-05" db="EMBL/GenBank/DDBJ databases">
        <title>Insights into the evolution of the great apes provided by the gorilla genome.</title>
        <authorList>
            <person name="Scally A."/>
        </authorList>
    </citation>
    <scope>NUCLEOTIDE SEQUENCE [LARGE SCALE GENOMIC DNA]</scope>
</reference>
<name>A0A2I2YJH5_GORGO</name>
<feature type="compositionally biased region" description="Polar residues" evidence="1">
    <location>
        <begin position="7"/>
        <end position="16"/>
    </location>
</feature>
<dbReference type="GeneTree" id="ENSGT00940000163939"/>
<dbReference type="EMBL" id="CABD030025076">
    <property type="status" value="NOT_ANNOTATED_CDS"/>
    <property type="molecule type" value="Genomic_DNA"/>
</dbReference>
<proteinExistence type="predicted"/>
<reference evidence="2" key="4">
    <citation type="submission" date="2025-09" db="UniProtKB">
        <authorList>
            <consortium name="Ensembl"/>
        </authorList>
    </citation>
    <scope>IDENTIFICATION</scope>
</reference>
<accession>A0A2I2YJH5</accession>
<gene>
    <name evidence="2" type="primary">SLC66A1L</name>
</gene>